<proteinExistence type="predicted"/>
<dbReference type="PANTHER" id="PTHR12864">
    <property type="entry name" value="RAN BINDING PROTEIN 9-RELATED"/>
    <property type="match status" value="1"/>
</dbReference>
<keyword evidence="3" id="KW-1185">Reference proteome</keyword>
<evidence type="ECO:0000313" key="2">
    <source>
        <dbReference type="Ensembl" id="ENSAZOP00000022805.1"/>
    </source>
</evidence>
<dbReference type="InterPro" id="IPR013320">
    <property type="entry name" value="ConA-like_dom_sf"/>
</dbReference>
<feature type="region of interest" description="Disordered" evidence="1">
    <location>
        <begin position="1"/>
        <end position="283"/>
    </location>
</feature>
<dbReference type="SUPFAM" id="SSF49899">
    <property type="entry name" value="Concanavalin A-like lectins/glucanases"/>
    <property type="match status" value="1"/>
</dbReference>
<dbReference type="InterPro" id="IPR050618">
    <property type="entry name" value="Ubq-SigPath_Reg"/>
</dbReference>
<accession>A0A8B9VDL9</accession>
<feature type="compositionally biased region" description="Low complexity" evidence="1">
    <location>
        <begin position="86"/>
        <end position="100"/>
    </location>
</feature>
<dbReference type="Gene3D" id="2.60.120.920">
    <property type="match status" value="1"/>
</dbReference>
<dbReference type="InterPro" id="IPR043136">
    <property type="entry name" value="B30.2/SPRY_sf"/>
</dbReference>
<dbReference type="AlphaFoldDB" id="A0A8B9VDL9"/>
<feature type="compositionally biased region" description="Low complexity" evidence="1">
    <location>
        <begin position="120"/>
        <end position="132"/>
    </location>
</feature>
<reference evidence="2" key="2">
    <citation type="submission" date="2025-09" db="UniProtKB">
        <authorList>
            <consortium name="Ensembl"/>
        </authorList>
    </citation>
    <scope>IDENTIFICATION</scope>
</reference>
<reference evidence="2" key="1">
    <citation type="submission" date="2025-08" db="UniProtKB">
        <authorList>
            <consortium name="Ensembl"/>
        </authorList>
    </citation>
    <scope>IDENTIFICATION</scope>
</reference>
<protein>
    <submittedName>
        <fullName evidence="2">RAN binding protein 10</fullName>
    </submittedName>
</protein>
<evidence type="ECO:0000256" key="1">
    <source>
        <dbReference type="SAM" id="MobiDB-lite"/>
    </source>
</evidence>
<feature type="compositionally biased region" description="Low complexity" evidence="1">
    <location>
        <begin position="256"/>
        <end position="271"/>
    </location>
</feature>
<evidence type="ECO:0000313" key="3">
    <source>
        <dbReference type="Proteomes" id="UP000694549"/>
    </source>
</evidence>
<sequence length="410" mass="43320">LNTQLETESGCCEPKTSSKSVPGCGAVGDNRGNAAPEPGAGLWAPKSPQSRAAGPAPRCLQPLPWQRPPPSPLRTPASRHRCPSQRLLRLATRSGTAAARSRPRGLWALRRGRDRGEAGGAAPPALPAGGRSRALRGGGRRAPAAERRPLGAAPPRGTLGKRVLNAAALRRAQRSADTFPSVQRAGQRGGAWRALPFGTCSPPESGRRRRGERHGLGFPSGAAAPLWPRSLPIGRRREPGLAPRPLTQSGSKMAEAGAGSLHGGDAAAAAGPGPGPAEEQELSRRLRRLYPAVNQEETPLPRSWSPKDKYNYIGLSQGNLRVHYKGHGKNHKDAASVRATHPIPAACGIYYFEVKIVSKGRDGYMGIGLSAQGVNMNRLPESECSSSAGKKSNGNHLPFCLRSDLLLVEC</sequence>
<organism evidence="2 3">
    <name type="scientific">Anas zonorhyncha</name>
    <name type="common">Eastern spot-billed duck</name>
    <dbReference type="NCBI Taxonomy" id="75864"/>
    <lineage>
        <taxon>Eukaryota</taxon>
        <taxon>Metazoa</taxon>
        <taxon>Chordata</taxon>
        <taxon>Craniata</taxon>
        <taxon>Vertebrata</taxon>
        <taxon>Euteleostomi</taxon>
        <taxon>Archelosauria</taxon>
        <taxon>Archosauria</taxon>
        <taxon>Dinosauria</taxon>
        <taxon>Saurischia</taxon>
        <taxon>Theropoda</taxon>
        <taxon>Coelurosauria</taxon>
        <taxon>Aves</taxon>
        <taxon>Neognathae</taxon>
        <taxon>Galloanserae</taxon>
        <taxon>Anseriformes</taxon>
        <taxon>Anatidae</taxon>
        <taxon>Anatinae</taxon>
        <taxon>Anas</taxon>
    </lineage>
</organism>
<dbReference type="Proteomes" id="UP000694549">
    <property type="component" value="Unplaced"/>
</dbReference>
<dbReference type="Ensembl" id="ENSAZOT00000024500.1">
    <property type="protein sequence ID" value="ENSAZOP00000022805.1"/>
    <property type="gene ID" value="ENSAZOG00000014738.1"/>
</dbReference>
<name>A0A8B9VDL9_9AVES</name>